<dbReference type="OrthoDB" id="10570709at2759"/>
<evidence type="ECO:0000313" key="2">
    <source>
        <dbReference type="Proteomes" id="UP000290288"/>
    </source>
</evidence>
<proteinExistence type="predicted"/>
<comment type="caution">
    <text evidence="1">The sequence shown here is derived from an EMBL/GenBank/DDBJ whole genome shotgun (WGS) entry which is preliminary data.</text>
</comment>
<keyword evidence="2" id="KW-1185">Reference proteome</keyword>
<reference evidence="1 2" key="1">
    <citation type="submission" date="2019-01" db="EMBL/GenBank/DDBJ databases">
        <title>Draft genome sequence of Psathyrella aberdarensis IHI B618.</title>
        <authorList>
            <person name="Buettner E."/>
            <person name="Kellner H."/>
        </authorList>
    </citation>
    <scope>NUCLEOTIDE SEQUENCE [LARGE SCALE GENOMIC DNA]</scope>
    <source>
        <strain evidence="1 2">IHI B618</strain>
    </source>
</reference>
<sequence length="127" mass="14288">MKSEEMGPPILKNVADFPILDVNDDLECTVRICQVRDDDNNNSSPFLPAHNYYLELQLCIMPQSGFVVNSGGSPWIRLAHYVGILKAKPALNTTDGPKIRLWCHKATPMYNTKEKRIMSGLELQAQT</sequence>
<dbReference type="AlphaFoldDB" id="A0A4Q2CXT0"/>
<evidence type="ECO:0000313" key="1">
    <source>
        <dbReference type="EMBL" id="RXW11573.1"/>
    </source>
</evidence>
<protein>
    <submittedName>
        <fullName evidence="1">Uncharacterized protein</fullName>
    </submittedName>
</protein>
<gene>
    <name evidence="1" type="ORF">EST38_g14283</name>
</gene>
<dbReference type="EMBL" id="SDEE01001780">
    <property type="protein sequence ID" value="RXW11573.1"/>
    <property type="molecule type" value="Genomic_DNA"/>
</dbReference>
<accession>A0A4Q2CXT0</accession>
<name>A0A4Q2CXT0_9AGAR</name>
<organism evidence="1 2">
    <name type="scientific">Candolleomyces aberdarensis</name>
    <dbReference type="NCBI Taxonomy" id="2316362"/>
    <lineage>
        <taxon>Eukaryota</taxon>
        <taxon>Fungi</taxon>
        <taxon>Dikarya</taxon>
        <taxon>Basidiomycota</taxon>
        <taxon>Agaricomycotina</taxon>
        <taxon>Agaricomycetes</taxon>
        <taxon>Agaricomycetidae</taxon>
        <taxon>Agaricales</taxon>
        <taxon>Agaricineae</taxon>
        <taxon>Psathyrellaceae</taxon>
        <taxon>Candolleomyces</taxon>
    </lineage>
</organism>
<dbReference type="Proteomes" id="UP000290288">
    <property type="component" value="Unassembled WGS sequence"/>
</dbReference>